<dbReference type="AlphaFoldDB" id="A0A329T0S4"/>
<dbReference type="SMART" id="SM00674">
    <property type="entry name" value="CENPB"/>
    <property type="match status" value="1"/>
</dbReference>
<dbReference type="InterPro" id="IPR009057">
    <property type="entry name" value="Homeodomain-like_sf"/>
</dbReference>
<organism evidence="3 4">
    <name type="scientific">Phytophthora cactorum</name>
    <dbReference type="NCBI Taxonomy" id="29920"/>
    <lineage>
        <taxon>Eukaryota</taxon>
        <taxon>Sar</taxon>
        <taxon>Stramenopiles</taxon>
        <taxon>Oomycota</taxon>
        <taxon>Peronosporomycetes</taxon>
        <taxon>Peronosporales</taxon>
        <taxon>Peronosporaceae</taxon>
        <taxon>Phytophthora</taxon>
    </lineage>
</organism>
<evidence type="ECO:0000313" key="4">
    <source>
        <dbReference type="Proteomes" id="UP000251314"/>
    </source>
</evidence>
<evidence type="ECO:0000313" key="3">
    <source>
        <dbReference type="EMBL" id="RAW41482.1"/>
    </source>
</evidence>
<dbReference type="GO" id="GO:0003677">
    <property type="term" value="F:DNA binding"/>
    <property type="evidence" value="ECO:0007669"/>
    <property type="project" value="UniProtKB-KW"/>
</dbReference>
<dbReference type="SUPFAM" id="SSF46689">
    <property type="entry name" value="Homeodomain-like"/>
    <property type="match status" value="1"/>
</dbReference>
<dbReference type="EMBL" id="MJFZ01000030">
    <property type="protein sequence ID" value="RAW41482.1"/>
    <property type="molecule type" value="Genomic_DNA"/>
</dbReference>
<reference evidence="3 4" key="1">
    <citation type="submission" date="2018-01" db="EMBL/GenBank/DDBJ databases">
        <title>Draft genome of the strawberry crown rot pathogen Phytophthora cactorum.</title>
        <authorList>
            <person name="Armitage A.D."/>
            <person name="Lysoe E."/>
            <person name="Nellist C.F."/>
            <person name="Harrison R.J."/>
            <person name="Brurberg M.B."/>
        </authorList>
    </citation>
    <scope>NUCLEOTIDE SEQUENCE [LARGE SCALE GENOMIC DNA]</scope>
    <source>
        <strain evidence="3 4">10300</strain>
    </source>
</reference>
<dbReference type="Pfam" id="PF03221">
    <property type="entry name" value="HTH_Tnp_Tc5"/>
    <property type="match status" value="1"/>
</dbReference>
<gene>
    <name evidence="3" type="ORF">PC110_g2352</name>
</gene>
<proteinExistence type="predicted"/>
<dbReference type="OrthoDB" id="9909311at2759"/>
<feature type="domain" description="HTH CENPB-type" evidence="2">
    <location>
        <begin position="63"/>
        <end position="136"/>
    </location>
</feature>
<accession>A0A329T0S4</accession>
<dbReference type="PROSITE" id="PS51253">
    <property type="entry name" value="HTH_CENPB"/>
    <property type="match status" value="1"/>
</dbReference>
<dbReference type="InterPro" id="IPR006600">
    <property type="entry name" value="HTH_CenpB_DNA-bd_dom"/>
</dbReference>
<evidence type="ECO:0000256" key="1">
    <source>
        <dbReference type="ARBA" id="ARBA00023125"/>
    </source>
</evidence>
<dbReference type="InterPro" id="IPR050863">
    <property type="entry name" value="CenT-Element_Derived"/>
</dbReference>
<dbReference type="PANTHER" id="PTHR19303:SF73">
    <property type="entry name" value="PROTEIN PDC2"/>
    <property type="match status" value="1"/>
</dbReference>
<dbReference type="GO" id="GO:0005634">
    <property type="term" value="C:nucleus"/>
    <property type="evidence" value="ECO:0007669"/>
    <property type="project" value="TreeGrafter"/>
</dbReference>
<name>A0A329T0S4_9STRA</name>
<dbReference type="PANTHER" id="PTHR19303">
    <property type="entry name" value="TRANSPOSON"/>
    <property type="match status" value="1"/>
</dbReference>
<sequence length="179" mass="20296">MSDGRITEDEFCFHIRIRAHIKRIAHVLQDGQIFKKAAAPAQSTTSSILKQDKRQTVVDDEKKRKKLLKVPSPRLENDLGAWVATMETKQIRLSRGLIKAKAKRMLDELDEDAQGLNLSDGWMTKFMRRRGLQFRQLHGKSGSVDPVAAEVGRHALQEVLILYGPNDVFNVDETGFAMQ</sequence>
<dbReference type="VEuPathDB" id="FungiDB:PC110_g2352"/>
<evidence type="ECO:0000259" key="2">
    <source>
        <dbReference type="PROSITE" id="PS51253"/>
    </source>
</evidence>
<dbReference type="Proteomes" id="UP000251314">
    <property type="component" value="Unassembled WGS sequence"/>
</dbReference>
<dbReference type="STRING" id="29920.A0A329T0S4"/>
<comment type="caution">
    <text evidence="3">The sequence shown here is derived from an EMBL/GenBank/DDBJ whole genome shotgun (WGS) entry which is preliminary data.</text>
</comment>
<keyword evidence="1" id="KW-0238">DNA-binding</keyword>
<protein>
    <recommendedName>
        <fullName evidence="2">HTH CENPB-type domain-containing protein</fullName>
    </recommendedName>
</protein>
<keyword evidence="4" id="KW-1185">Reference proteome</keyword>
<dbReference type="Gene3D" id="1.10.10.60">
    <property type="entry name" value="Homeodomain-like"/>
    <property type="match status" value="1"/>
</dbReference>